<dbReference type="PROSITE" id="PS51915">
    <property type="entry name" value="ZAD"/>
    <property type="match status" value="1"/>
</dbReference>
<feature type="binding site" evidence="5">
    <location>
        <position position="5"/>
    </location>
    <ligand>
        <name>Zn(2+)</name>
        <dbReference type="ChEBI" id="CHEBI:29105"/>
    </ligand>
</feature>
<dbReference type="GeneID" id="108007385"/>
<evidence type="ECO:0000259" key="8">
    <source>
        <dbReference type="PROSITE" id="PS51915"/>
    </source>
</evidence>
<dbReference type="PANTHER" id="PTHR23235">
    <property type="entry name" value="KRUEPPEL-LIKE TRANSCRIPTION FACTOR"/>
    <property type="match status" value="1"/>
</dbReference>
<dbReference type="PROSITE" id="PS00028">
    <property type="entry name" value="ZINC_FINGER_C2H2_1"/>
    <property type="match status" value="4"/>
</dbReference>
<evidence type="ECO:0000313" key="9">
    <source>
        <dbReference type="Proteomes" id="UP001652628"/>
    </source>
</evidence>
<feature type="domain" description="C2H2-type" evidence="7">
    <location>
        <begin position="374"/>
        <end position="403"/>
    </location>
</feature>
<dbReference type="Gene3D" id="3.30.160.60">
    <property type="entry name" value="Classic Zinc Finger"/>
    <property type="match status" value="5"/>
</dbReference>
<feature type="domain" description="ZAD" evidence="8">
    <location>
        <begin position="3"/>
        <end position="77"/>
    </location>
</feature>
<proteinExistence type="predicted"/>
<organism evidence="9 10">
    <name type="scientific">Drosophila suzukii</name>
    <name type="common">Spotted-wing drosophila fruit fly</name>
    <dbReference type="NCBI Taxonomy" id="28584"/>
    <lineage>
        <taxon>Eukaryota</taxon>
        <taxon>Metazoa</taxon>
        <taxon>Ecdysozoa</taxon>
        <taxon>Arthropoda</taxon>
        <taxon>Hexapoda</taxon>
        <taxon>Insecta</taxon>
        <taxon>Pterygota</taxon>
        <taxon>Neoptera</taxon>
        <taxon>Endopterygota</taxon>
        <taxon>Diptera</taxon>
        <taxon>Brachycera</taxon>
        <taxon>Muscomorpha</taxon>
        <taxon>Ephydroidea</taxon>
        <taxon>Drosophilidae</taxon>
        <taxon>Drosophila</taxon>
        <taxon>Sophophora</taxon>
    </lineage>
</organism>
<dbReference type="InterPro" id="IPR012934">
    <property type="entry name" value="Znf_AD"/>
</dbReference>
<feature type="binding site" evidence="5">
    <location>
        <position position="50"/>
    </location>
    <ligand>
        <name>Zn(2+)</name>
        <dbReference type="ChEBI" id="CHEBI:29105"/>
    </ligand>
</feature>
<feature type="domain" description="C2H2-type" evidence="7">
    <location>
        <begin position="313"/>
        <end position="341"/>
    </location>
</feature>
<dbReference type="RefSeq" id="XP_016926531.4">
    <property type="nucleotide sequence ID" value="XM_017071042.4"/>
</dbReference>
<accession>A0AB39Z1B8</accession>
<keyword evidence="9" id="KW-1185">Reference proteome</keyword>
<feature type="binding site" evidence="5">
    <location>
        <position position="8"/>
    </location>
    <ligand>
        <name>Zn(2+)</name>
        <dbReference type="ChEBI" id="CHEBI:29105"/>
    </ligand>
</feature>
<dbReference type="GO" id="GO:0005634">
    <property type="term" value="C:nucleus"/>
    <property type="evidence" value="ECO:0007669"/>
    <property type="project" value="InterPro"/>
</dbReference>
<evidence type="ECO:0000256" key="3">
    <source>
        <dbReference type="ARBA" id="ARBA00022833"/>
    </source>
</evidence>
<name>A0AB39Z1B8_DROSZ</name>
<protein>
    <submittedName>
        <fullName evidence="10">Transcription factor Ouib</fullName>
    </submittedName>
</protein>
<dbReference type="Pfam" id="PF07776">
    <property type="entry name" value="zf-AD"/>
    <property type="match status" value="1"/>
</dbReference>
<keyword evidence="1 5" id="KW-0479">Metal-binding</keyword>
<evidence type="ECO:0000259" key="7">
    <source>
        <dbReference type="PROSITE" id="PS50157"/>
    </source>
</evidence>
<gene>
    <name evidence="10" type="primary">LOC108007385</name>
</gene>
<feature type="domain" description="C2H2-type" evidence="7">
    <location>
        <begin position="284"/>
        <end position="312"/>
    </location>
</feature>
<feature type="region of interest" description="Disordered" evidence="6">
    <location>
        <begin position="156"/>
        <end position="249"/>
    </location>
</feature>
<dbReference type="GO" id="GO:0000981">
    <property type="term" value="F:DNA-binding transcription factor activity, RNA polymerase II-specific"/>
    <property type="evidence" value="ECO:0007669"/>
    <property type="project" value="TreeGrafter"/>
</dbReference>
<dbReference type="SMART" id="SM00868">
    <property type="entry name" value="zf-AD"/>
    <property type="match status" value="1"/>
</dbReference>
<evidence type="ECO:0000256" key="6">
    <source>
        <dbReference type="SAM" id="MobiDB-lite"/>
    </source>
</evidence>
<evidence type="ECO:0000256" key="2">
    <source>
        <dbReference type="ARBA" id="ARBA00022771"/>
    </source>
</evidence>
<dbReference type="InterPro" id="IPR036236">
    <property type="entry name" value="Znf_C2H2_sf"/>
</dbReference>
<feature type="region of interest" description="Disordered" evidence="6">
    <location>
        <begin position="127"/>
        <end position="146"/>
    </location>
</feature>
<feature type="compositionally biased region" description="Acidic residues" evidence="6">
    <location>
        <begin position="159"/>
        <end position="187"/>
    </location>
</feature>
<keyword evidence="3 5" id="KW-0862">Zinc</keyword>
<reference evidence="10" key="1">
    <citation type="submission" date="2025-08" db="UniProtKB">
        <authorList>
            <consortium name="RefSeq"/>
        </authorList>
    </citation>
    <scope>IDENTIFICATION</scope>
</reference>
<evidence type="ECO:0000313" key="10">
    <source>
        <dbReference type="RefSeq" id="XP_016926531.4"/>
    </source>
</evidence>
<dbReference type="Proteomes" id="UP001652628">
    <property type="component" value="Chromosome 3"/>
</dbReference>
<evidence type="ECO:0000256" key="4">
    <source>
        <dbReference type="PROSITE-ProRule" id="PRU00042"/>
    </source>
</evidence>
<evidence type="ECO:0000256" key="5">
    <source>
        <dbReference type="PROSITE-ProRule" id="PRU01263"/>
    </source>
</evidence>
<dbReference type="GO" id="GO:0008270">
    <property type="term" value="F:zinc ion binding"/>
    <property type="evidence" value="ECO:0007669"/>
    <property type="project" value="UniProtKB-UniRule"/>
</dbReference>
<dbReference type="InterPro" id="IPR013087">
    <property type="entry name" value="Znf_C2H2_type"/>
</dbReference>
<feature type="domain" description="C2H2-type" evidence="7">
    <location>
        <begin position="256"/>
        <end position="283"/>
    </location>
</feature>
<dbReference type="GO" id="GO:0000978">
    <property type="term" value="F:RNA polymerase II cis-regulatory region sequence-specific DNA binding"/>
    <property type="evidence" value="ECO:0007669"/>
    <property type="project" value="TreeGrafter"/>
</dbReference>
<dbReference type="AlphaFoldDB" id="A0AB39Z1B8"/>
<dbReference type="SUPFAM" id="SSF57716">
    <property type="entry name" value="Glucocorticoid receptor-like (DNA-binding domain)"/>
    <property type="match status" value="1"/>
</dbReference>
<dbReference type="PROSITE" id="PS50157">
    <property type="entry name" value="ZINC_FINGER_C2H2_2"/>
    <property type="match status" value="5"/>
</dbReference>
<feature type="region of interest" description="Disordered" evidence="6">
    <location>
        <begin position="89"/>
        <end position="118"/>
    </location>
</feature>
<feature type="compositionally biased region" description="Basic and acidic residues" evidence="6">
    <location>
        <begin position="132"/>
        <end position="146"/>
    </location>
</feature>
<evidence type="ECO:0000256" key="1">
    <source>
        <dbReference type="ARBA" id="ARBA00022723"/>
    </source>
</evidence>
<sequence>MSPQCRLCLDIIYTKNPVNIFNGSKEIIVQIALLTGIWLKDQGNLPRNMCSCCLLSLKSALAFREVCIKTNNRLSSNLKPVRTKDEVDVDNAYDPLPSGHKVAKMERDLKDEEDDISQEEMDYTELEELEEDHNGDHYDTDSGQEDKEKILENEKDIQEDGEETQEDEETLEDFDDDEEWTQDDEANSDTHDESGDDSDTEATIKSLVSEVVGQERQEGISKGSSTNSPKKSKNDENTPPKAGKRKRKKYKSTKIYVCDHCGKEFTDKGNLNLHVLRHTGIKPFACPECGKREFNKYSLNIHIRVKHRGEKPYACKYCELHFESSTKRTRHERRTHIKQTVKQKPFKCSSCDLRFEIRSQRTKHEKVHSGEREFQCKVCKVAFIRASNLKTHFKSKLHQRKEANSKSKTKS</sequence>
<keyword evidence="2 4" id="KW-0863">Zinc-finger</keyword>
<feature type="domain" description="C2H2-type" evidence="7">
    <location>
        <begin position="346"/>
        <end position="373"/>
    </location>
</feature>
<dbReference type="SUPFAM" id="SSF57667">
    <property type="entry name" value="beta-beta-alpha zinc fingers"/>
    <property type="match status" value="3"/>
</dbReference>
<dbReference type="SMART" id="SM00355">
    <property type="entry name" value="ZnF_C2H2"/>
    <property type="match status" value="5"/>
</dbReference>
<feature type="binding site" evidence="5">
    <location>
        <position position="53"/>
    </location>
    <ligand>
        <name>Zn(2+)</name>
        <dbReference type="ChEBI" id="CHEBI:29105"/>
    </ligand>
</feature>
<dbReference type="Pfam" id="PF00096">
    <property type="entry name" value="zf-C2H2"/>
    <property type="match status" value="2"/>
</dbReference>
<dbReference type="Pfam" id="PF12874">
    <property type="entry name" value="zf-met"/>
    <property type="match status" value="1"/>
</dbReference>